<organism evidence="1 2">
    <name type="scientific">Tricholomella constricta</name>
    <dbReference type="NCBI Taxonomy" id="117010"/>
    <lineage>
        <taxon>Eukaryota</taxon>
        <taxon>Fungi</taxon>
        <taxon>Dikarya</taxon>
        <taxon>Basidiomycota</taxon>
        <taxon>Agaricomycotina</taxon>
        <taxon>Agaricomycetes</taxon>
        <taxon>Agaricomycetidae</taxon>
        <taxon>Agaricales</taxon>
        <taxon>Tricholomatineae</taxon>
        <taxon>Lyophyllaceae</taxon>
        <taxon>Tricholomella</taxon>
    </lineage>
</organism>
<comment type="caution">
    <text evidence="1">The sequence shown here is derived from an EMBL/GenBank/DDBJ whole genome shotgun (WGS) entry which is preliminary data.</text>
</comment>
<name>A0A8H5H3T0_9AGAR</name>
<protein>
    <submittedName>
        <fullName evidence="1">Uncharacterized protein</fullName>
    </submittedName>
</protein>
<dbReference type="Proteomes" id="UP000565441">
    <property type="component" value="Unassembled WGS sequence"/>
</dbReference>
<gene>
    <name evidence="1" type="ORF">D9615_008454</name>
</gene>
<dbReference type="OrthoDB" id="3052192at2759"/>
<reference evidence="1 2" key="1">
    <citation type="journal article" date="2020" name="ISME J.">
        <title>Uncovering the hidden diversity of litter-decomposition mechanisms in mushroom-forming fungi.</title>
        <authorList>
            <person name="Floudas D."/>
            <person name="Bentzer J."/>
            <person name="Ahren D."/>
            <person name="Johansson T."/>
            <person name="Persson P."/>
            <person name="Tunlid A."/>
        </authorList>
    </citation>
    <scope>NUCLEOTIDE SEQUENCE [LARGE SCALE GENOMIC DNA]</scope>
    <source>
        <strain evidence="1 2">CBS 661.87</strain>
    </source>
</reference>
<evidence type="ECO:0000313" key="2">
    <source>
        <dbReference type="Proteomes" id="UP000565441"/>
    </source>
</evidence>
<dbReference type="EMBL" id="JAACJP010000029">
    <property type="protein sequence ID" value="KAF5376248.1"/>
    <property type="molecule type" value="Genomic_DNA"/>
</dbReference>
<proteinExistence type="predicted"/>
<sequence length="103" mass="11186">MSDVERILRGPVYCSPFIVAEQDTGPNSPPKLRVCRNLSKNDPLTGTPSVNSYIAKEDFPTRFDMAFRVADESPVNIGYCARSCDLTGSPVSSLLVSTLADSE</sequence>
<dbReference type="AlphaFoldDB" id="A0A8H5H3T0"/>
<evidence type="ECO:0000313" key="1">
    <source>
        <dbReference type="EMBL" id="KAF5376248.1"/>
    </source>
</evidence>
<accession>A0A8H5H3T0</accession>
<keyword evidence="2" id="KW-1185">Reference proteome</keyword>